<dbReference type="PANTHER" id="PTHR11829:SF343">
    <property type="entry name" value="FORK-HEAD DOMAIN-CONTAINING PROTEIN"/>
    <property type="match status" value="1"/>
</dbReference>
<dbReference type="InterPro" id="IPR050211">
    <property type="entry name" value="FOX_domain-containing"/>
</dbReference>
<gene>
    <name evidence="7" type="primary">LOC116949500</name>
</gene>
<dbReference type="GO" id="GO:0030154">
    <property type="term" value="P:cell differentiation"/>
    <property type="evidence" value="ECO:0007669"/>
    <property type="project" value="TreeGrafter"/>
</dbReference>
<protein>
    <submittedName>
        <fullName evidence="7">Forkhead box protein G1-like</fullName>
    </submittedName>
</protein>
<keyword evidence="6" id="KW-1185">Reference proteome</keyword>
<name>A0AAJ7X685_PETMA</name>
<dbReference type="InterPro" id="IPR001766">
    <property type="entry name" value="Fork_head_dom"/>
</dbReference>
<proteinExistence type="predicted"/>
<dbReference type="GO" id="GO:0000981">
    <property type="term" value="F:DNA-binding transcription factor activity, RNA polymerase II-specific"/>
    <property type="evidence" value="ECO:0007669"/>
    <property type="project" value="TreeGrafter"/>
</dbReference>
<feature type="DNA-binding region" description="Fork-head" evidence="4">
    <location>
        <begin position="29"/>
        <end position="122"/>
    </location>
</feature>
<dbReference type="InterPro" id="IPR036390">
    <property type="entry name" value="WH_DNA-bd_sf"/>
</dbReference>
<organism evidence="6 7">
    <name type="scientific">Petromyzon marinus</name>
    <name type="common">Sea lamprey</name>
    <dbReference type="NCBI Taxonomy" id="7757"/>
    <lineage>
        <taxon>Eukaryota</taxon>
        <taxon>Metazoa</taxon>
        <taxon>Chordata</taxon>
        <taxon>Craniata</taxon>
        <taxon>Vertebrata</taxon>
        <taxon>Cyclostomata</taxon>
        <taxon>Hyperoartia</taxon>
        <taxon>Petromyzontiformes</taxon>
        <taxon>Petromyzontidae</taxon>
        <taxon>Petromyzon</taxon>
    </lineage>
</organism>
<dbReference type="KEGG" id="pmrn:116949500"/>
<dbReference type="GO" id="GO:0005634">
    <property type="term" value="C:nucleus"/>
    <property type="evidence" value="ECO:0007669"/>
    <property type="project" value="UniProtKB-SubCell"/>
</dbReference>
<dbReference type="Gene3D" id="1.10.10.10">
    <property type="entry name" value="Winged helix-like DNA-binding domain superfamily/Winged helix DNA-binding domain"/>
    <property type="match status" value="1"/>
</dbReference>
<dbReference type="InterPro" id="IPR030456">
    <property type="entry name" value="TF_fork_head_CS_2"/>
</dbReference>
<evidence type="ECO:0000313" key="7">
    <source>
        <dbReference type="RefSeq" id="XP_032822770.1"/>
    </source>
</evidence>
<evidence type="ECO:0000259" key="5">
    <source>
        <dbReference type="PROSITE" id="PS50039"/>
    </source>
</evidence>
<comment type="subcellular location">
    <subcellularLocation>
        <location evidence="1 4">Nucleus</location>
    </subcellularLocation>
</comment>
<evidence type="ECO:0000256" key="2">
    <source>
        <dbReference type="ARBA" id="ARBA00023125"/>
    </source>
</evidence>
<dbReference type="PANTHER" id="PTHR11829">
    <property type="entry name" value="FORKHEAD BOX PROTEIN"/>
    <property type="match status" value="1"/>
</dbReference>
<dbReference type="Pfam" id="PF00250">
    <property type="entry name" value="Forkhead"/>
    <property type="match status" value="1"/>
</dbReference>
<evidence type="ECO:0000256" key="3">
    <source>
        <dbReference type="ARBA" id="ARBA00023242"/>
    </source>
</evidence>
<dbReference type="SMART" id="SM00339">
    <property type="entry name" value="FH"/>
    <property type="match status" value="1"/>
</dbReference>
<dbReference type="Proteomes" id="UP001318040">
    <property type="component" value="Chromosome 37"/>
</dbReference>
<dbReference type="PROSITE" id="PS00657">
    <property type="entry name" value="FORK_HEAD_1"/>
    <property type="match status" value="1"/>
</dbReference>
<dbReference type="PROSITE" id="PS50039">
    <property type="entry name" value="FORK_HEAD_3"/>
    <property type="match status" value="1"/>
</dbReference>
<dbReference type="PROSITE" id="PS00658">
    <property type="entry name" value="FORK_HEAD_2"/>
    <property type="match status" value="1"/>
</dbReference>
<dbReference type="GO" id="GO:0000978">
    <property type="term" value="F:RNA polymerase II cis-regulatory region sequence-specific DNA binding"/>
    <property type="evidence" value="ECO:0007669"/>
    <property type="project" value="TreeGrafter"/>
</dbReference>
<dbReference type="SUPFAM" id="SSF46785">
    <property type="entry name" value="Winged helix' DNA-binding domain"/>
    <property type="match status" value="1"/>
</dbReference>
<reference evidence="7" key="1">
    <citation type="submission" date="2025-08" db="UniProtKB">
        <authorList>
            <consortium name="RefSeq"/>
        </authorList>
    </citation>
    <scope>IDENTIFICATION</scope>
    <source>
        <tissue evidence="7">Sperm</tissue>
    </source>
</reference>
<dbReference type="PRINTS" id="PR00053">
    <property type="entry name" value="FORKHEAD"/>
</dbReference>
<dbReference type="InterPro" id="IPR018122">
    <property type="entry name" value="TF_fork_head_CS_1"/>
</dbReference>
<accession>A0AAJ7X685</accession>
<evidence type="ECO:0000256" key="4">
    <source>
        <dbReference type="PROSITE-ProRule" id="PRU00089"/>
    </source>
</evidence>
<dbReference type="InterPro" id="IPR036388">
    <property type="entry name" value="WH-like_DNA-bd_sf"/>
</dbReference>
<evidence type="ECO:0000313" key="6">
    <source>
        <dbReference type="Proteomes" id="UP001318040"/>
    </source>
</evidence>
<feature type="domain" description="Fork-head" evidence="5">
    <location>
        <begin position="29"/>
        <end position="122"/>
    </location>
</feature>
<keyword evidence="2 4" id="KW-0238">DNA-binding</keyword>
<keyword evidence="3 4" id="KW-0539">Nucleus</keyword>
<dbReference type="AlphaFoldDB" id="A0AAJ7X685"/>
<dbReference type="RefSeq" id="XP_032822770.1">
    <property type="nucleotide sequence ID" value="XM_032966879.1"/>
</dbReference>
<evidence type="ECO:0000256" key="1">
    <source>
        <dbReference type="ARBA" id="ARBA00004123"/>
    </source>
</evidence>
<dbReference type="GO" id="GO:0009653">
    <property type="term" value="P:anatomical structure morphogenesis"/>
    <property type="evidence" value="ECO:0007669"/>
    <property type="project" value="TreeGrafter"/>
</dbReference>
<sequence>MFNHTQYPYNCFNFDDDDGLEDGDDKRSRPPYSYVALIAMAIRQSPERRLTLADIYDFIRCSFPFYRSGTACRQQAWQNSVRHNLSLNSCFRKASAKARRKRIESILAERGFSTPAAAVTWSAPGWSVPALSYGHPGPGVVAHHDTAW</sequence>